<dbReference type="GeneID" id="28941484"/>
<reference evidence="3" key="1">
    <citation type="journal article" date="2016" name="Nat. Commun.">
        <title>Genome analysis of three Pneumocystis species reveals adaptation mechanisms to life exclusively in mammalian hosts.</title>
        <authorList>
            <person name="Ma L."/>
            <person name="Chen Z."/>
            <person name="Huang D.W."/>
            <person name="Kutty G."/>
            <person name="Ishihara M."/>
            <person name="Wang H."/>
            <person name="Abouelleil A."/>
            <person name="Bishop L."/>
            <person name="Davey E."/>
            <person name="Deng R."/>
            <person name="Deng X."/>
            <person name="Fan L."/>
            <person name="Fantoni G."/>
            <person name="Fitzgerald M."/>
            <person name="Gogineni E."/>
            <person name="Goldberg J.M."/>
            <person name="Handley G."/>
            <person name="Hu X."/>
            <person name="Huber C."/>
            <person name="Jiao X."/>
            <person name="Jones K."/>
            <person name="Levin J.Z."/>
            <person name="Liu Y."/>
            <person name="Macdonald P."/>
            <person name="Melnikov A."/>
            <person name="Raley C."/>
            <person name="Sassi M."/>
            <person name="Sherman B.T."/>
            <person name="Song X."/>
            <person name="Sykes S."/>
            <person name="Tran B."/>
            <person name="Walsh L."/>
            <person name="Xia Y."/>
            <person name="Yang J."/>
            <person name="Young S."/>
            <person name="Zeng Q."/>
            <person name="Zheng X."/>
            <person name="Stephens R."/>
            <person name="Nusbaum C."/>
            <person name="Birren B.W."/>
            <person name="Azadi P."/>
            <person name="Lempicki R.A."/>
            <person name="Cuomo C.A."/>
            <person name="Kovacs J.A."/>
        </authorList>
    </citation>
    <scope>NUCLEOTIDE SEQUENCE [LARGE SCALE GENOMIC DNA]</scope>
    <source>
        <strain evidence="3">RU7</strain>
    </source>
</reference>
<evidence type="ECO:0000313" key="3">
    <source>
        <dbReference type="Proteomes" id="UP000053447"/>
    </source>
</evidence>
<dbReference type="EMBL" id="LFWA01000014">
    <property type="protein sequence ID" value="KTW27467.1"/>
    <property type="molecule type" value="Genomic_DNA"/>
</dbReference>
<accession>A0A0W4ZGH0</accession>
<comment type="caution">
    <text evidence="2">The sequence shown here is derived from an EMBL/GenBank/DDBJ whole genome shotgun (WGS) entry which is preliminary data.</text>
</comment>
<dbReference type="RefSeq" id="XP_018228437.1">
    <property type="nucleotide sequence ID" value="XM_018375229.1"/>
</dbReference>
<proteinExistence type="predicted"/>
<name>A0A0W4ZGH0_PNEJ7</name>
<dbReference type="VEuPathDB" id="FungiDB:T551_02966"/>
<evidence type="ECO:0000313" key="2">
    <source>
        <dbReference type="EMBL" id="KTW27467.1"/>
    </source>
</evidence>
<dbReference type="Proteomes" id="UP000053447">
    <property type="component" value="Unassembled WGS sequence"/>
</dbReference>
<keyword evidence="3" id="KW-1185">Reference proteome</keyword>
<protein>
    <submittedName>
        <fullName evidence="2">Uncharacterized protein</fullName>
    </submittedName>
</protein>
<dbReference type="AlphaFoldDB" id="A0A0W4ZGH0"/>
<gene>
    <name evidence="2" type="ORF">T551_02966</name>
</gene>
<dbReference type="OrthoDB" id="5375567at2759"/>
<sequence>MGNINGKQTFYDKKPLARRLTKRKKNSGSHDIPALQNRYTGVPVHHFTDIFDPGTNLVSKSDEFCSLPKCTKTKNPVSSMYIDISDIQLPVYGKKDVLKPRTQHPSRRYRIDPINNRMFYQYFPSRPFHRQSISYTLPPATSARYGPSVSNISRYNTCTTSALVSSDETMPAPPSFSTHLPNKRLASPSNIDFGQISPGVLRVVNGLPSPCSSDDESSPQPFSQNKSRPVSIEKETLRHLVGSESENTMPQDILEQTTSCSSTTEQLLMEYYSNKDRGEEYFDIEDASETELQLNCFSDEKINYDSIFNSKNIKSNYPIHQIEKTIEHESSVQDTYESTTDYSFKHLQKQDISSNIQEHLPDIYPKVDSDEYTFDFLLKRPKSQVKSDFYDQHTPKNTKPYSAFNTLEIPPIPSIPSLFVSDQRITISG</sequence>
<feature type="region of interest" description="Disordered" evidence="1">
    <location>
        <begin position="205"/>
        <end position="232"/>
    </location>
</feature>
<organism evidence="2 3">
    <name type="scientific">Pneumocystis jirovecii (strain RU7)</name>
    <name type="common">Human pneumocystis pneumonia agent</name>
    <dbReference type="NCBI Taxonomy" id="1408657"/>
    <lineage>
        <taxon>Eukaryota</taxon>
        <taxon>Fungi</taxon>
        <taxon>Dikarya</taxon>
        <taxon>Ascomycota</taxon>
        <taxon>Taphrinomycotina</taxon>
        <taxon>Pneumocystomycetes</taxon>
        <taxon>Pneumocystaceae</taxon>
        <taxon>Pneumocystis</taxon>
    </lineage>
</organism>
<evidence type="ECO:0000256" key="1">
    <source>
        <dbReference type="SAM" id="MobiDB-lite"/>
    </source>
</evidence>